<dbReference type="GO" id="GO:0022857">
    <property type="term" value="F:transmembrane transporter activity"/>
    <property type="evidence" value="ECO:0007669"/>
    <property type="project" value="TreeGrafter"/>
</dbReference>
<protein>
    <submittedName>
        <fullName evidence="10">Putative ABC transport system permease protein</fullName>
    </submittedName>
</protein>
<feature type="transmembrane region" description="Helical" evidence="7">
    <location>
        <begin position="321"/>
        <end position="341"/>
    </location>
</feature>
<evidence type="ECO:0000256" key="1">
    <source>
        <dbReference type="ARBA" id="ARBA00004651"/>
    </source>
</evidence>
<evidence type="ECO:0000313" key="10">
    <source>
        <dbReference type="EMBL" id="MBB6126806.1"/>
    </source>
</evidence>
<evidence type="ECO:0000256" key="7">
    <source>
        <dbReference type="SAM" id="Phobius"/>
    </source>
</evidence>
<evidence type="ECO:0000256" key="3">
    <source>
        <dbReference type="ARBA" id="ARBA00022692"/>
    </source>
</evidence>
<dbReference type="InterPro" id="IPR025857">
    <property type="entry name" value="MacB_PCD"/>
</dbReference>
<dbReference type="AlphaFoldDB" id="A0A841JB43"/>
<evidence type="ECO:0000256" key="2">
    <source>
        <dbReference type="ARBA" id="ARBA00022475"/>
    </source>
</evidence>
<evidence type="ECO:0000256" key="4">
    <source>
        <dbReference type="ARBA" id="ARBA00022989"/>
    </source>
</evidence>
<dbReference type="PANTHER" id="PTHR30572:SF4">
    <property type="entry name" value="ABC TRANSPORTER PERMEASE YTRF"/>
    <property type="match status" value="1"/>
</dbReference>
<dbReference type="PANTHER" id="PTHR30572">
    <property type="entry name" value="MEMBRANE COMPONENT OF TRANSPORTER-RELATED"/>
    <property type="match status" value="1"/>
</dbReference>
<evidence type="ECO:0000313" key="11">
    <source>
        <dbReference type="Proteomes" id="UP000548326"/>
    </source>
</evidence>
<dbReference type="InterPro" id="IPR003838">
    <property type="entry name" value="ABC3_permease_C"/>
</dbReference>
<keyword evidence="2" id="KW-1003">Cell membrane</keyword>
<comment type="caution">
    <text evidence="10">The sequence shown here is derived from an EMBL/GenBank/DDBJ whole genome shotgun (WGS) entry which is preliminary data.</text>
</comment>
<gene>
    <name evidence="10" type="ORF">HDF22_000911</name>
</gene>
<proteinExistence type="inferred from homology"/>
<dbReference type="EMBL" id="JACHCA010000002">
    <property type="protein sequence ID" value="MBB6126806.1"/>
    <property type="molecule type" value="Genomic_DNA"/>
</dbReference>
<organism evidence="10 11">
    <name type="scientific">Mucilaginibacter lappiensis</name>
    <dbReference type="NCBI Taxonomy" id="354630"/>
    <lineage>
        <taxon>Bacteria</taxon>
        <taxon>Pseudomonadati</taxon>
        <taxon>Bacteroidota</taxon>
        <taxon>Sphingobacteriia</taxon>
        <taxon>Sphingobacteriales</taxon>
        <taxon>Sphingobacteriaceae</taxon>
        <taxon>Mucilaginibacter</taxon>
    </lineage>
</organism>
<reference evidence="10 11" key="1">
    <citation type="submission" date="2020-08" db="EMBL/GenBank/DDBJ databases">
        <title>Genomic Encyclopedia of Type Strains, Phase IV (KMG-V): Genome sequencing to study the core and pangenomes of soil and plant-associated prokaryotes.</title>
        <authorList>
            <person name="Whitman W."/>
        </authorList>
    </citation>
    <scope>NUCLEOTIDE SEQUENCE [LARGE SCALE GENOMIC DNA]</scope>
    <source>
        <strain evidence="10 11">MP601</strain>
    </source>
</reference>
<keyword evidence="5 7" id="KW-0472">Membrane</keyword>
<name>A0A841JB43_9SPHI</name>
<dbReference type="Proteomes" id="UP000548326">
    <property type="component" value="Unassembled WGS sequence"/>
</dbReference>
<keyword evidence="4 7" id="KW-1133">Transmembrane helix</keyword>
<keyword evidence="3 7" id="KW-0812">Transmembrane</keyword>
<comment type="similarity">
    <text evidence="6">Belongs to the ABC-4 integral membrane protein family.</text>
</comment>
<dbReference type="GO" id="GO:0005886">
    <property type="term" value="C:plasma membrane"/>
    <property type="evidence" value="ECO:0007669"/>
    <property type="project" value="UniProtKB-SubCell"/>
</dbReference>
<dbReference type="InterPro" id="IPR050250">
    <property type="entry name" value="Macrolide_Exporter_MacB"/>
</dbReference>
<feature type="transmembrane region" description="Helical" evidence="7">
    <location>
        <begin position="353"/>
        <end position="377"/>
    </location>
</feature>
<sequence length="394" mass="44609">MFKHLFKLIWNKKKQNFLLMSEMLFSFLVLFAVFTLLVYYYDNYKKPMGFEYQNVWVVSYNNAYQTKNVDSLNTYYEILRKSIKAMPEVRELSFCSFNTPFTNNMSQGRISYHKKPLDHVNFYTADESFPATMNMQILEGRWFNKTDVATKNKPIVINSDIKEQLFGKGAAVGQLISNYDEKEKMRVIGVVQSIKMKGDYAATGYGLYQKTDTGSLRWMGKIMVQVVPGASAAFEGHLYKTLANYMKNSNVEIEHLTNKRTSINYFTLVPMIVLSIVGGFLAINVALGLFGVLWYNINQRRGEIGLRRAVGASGGAVSSQLIYESMILATLSLIVGSFFAVQFPLLNVFDLSAGIYISAMLLAITFIYALVFLCSLYPGRQAAAIYPAVALHEE</sequence>
<feature type="transmembrane region" description="Helical" evidence="7">
    <location>
        <begin position="21"/>
        <end position="41"/>
    </location>
</feature>
<accession>A0A841JB43</accession>
<feature type="domain" description="MacB-like periplasmic core" evidence="9">
    <location>
        <begin position="50"/>
        <end position="232"/>
    </location>
</feature>
<dbReference type="Pfam" id="PF02687">
    <property type="entry name" value="FtsX"/>
    <property type="match status" value="1"/>
</dbReference>
<feature type="domain" description="ABC3 transporter permease C-terminal" evidence="8">
    <location>
        <begin position="276"/>
        <end position="387"/>
    </location>
</feature>
<feature type="transmembrane region" description="Helical" evidence="7">
    <location>
        <begin position="268"/>
        <end position="297"/>
    </location>
</feature>
<dbReference type="Pfam" id="PF12704">
    <property type="entry name" value="MacB_PCD"/>
    <property type="match status" value="1"/>
</dbReference>
<evidence type="ECO:0000259" key="8">
    <source>
        <dbReference type="Pfam" id="PF02687"/>
    </source>
</evidence>
<evidence type="ECO:0000256" key="6">
    <source>
        <dbReference type="ARBA" id="ARBA00038076"/>
    </source>
</evidence>
<evidence type="ECO:0000256" key="5">
    <source>
        <dbReference type="ARBA" id="ARBA00023136"/>
    </source>
</evidence>
<dbReference type="RefSeq" id="WP_183585930.1">
    <property type="nucleotide sequence ID" value="NZ_JACHCA010000002.1"/>
</dbReference>
<comment type="subcellular location">
    <subcellularLocation>
        <location evidence="1">Cell membrane</location>
        <topology evidence="1">Multi-pass membrane protein</topology>
    </subcellularLocation>
</comment>
<evidence type="ECO:0000259" key="9">
    <source>
        <dbReference type="Pfam" id="PF12704"/>
    </source>
</evidence>